<dbReference type="EMBL" id="JAPWTK010000105">
    <property type="protein sequence ID" value="KAJ8950096.1"/>
    <property type="molecule type" value="Genomic_DNA"/>
</dbReference>
<dbReference type="Proteomes" id="UP001162162">
    <property type="component" value="Unassembled WGS sequence"/>
</dbReference>
<keyword evidence="2" id="KW-0689">Ribosomal protein</keyword>
<organism evidence="5 6">
    <name type="scientific">Aromia moschata</name>
    <dbReference type="NCBI Taxonomy" id="1265417"/>
    <lineage>
        <taxon>Eukaryota</taxon>
        <taxon>Metazoa</taxon>
        <taxon>Ecdysozoa</taxon>
        <taxon>Arthropoda</taxon>
        <taxon>Hexapoda</taxon>
        <taxon>Insecta</taxon>
        <taxon>Pterygota</taxon>
        <taxon>Neoptera</taxon>
        <taxon>Endopterygota</taxon>
        <taxon>Coleoptera</taxon>
        <taxon>Polyphaga</taxon>
        <taxon>Cucujiformia</taxon>
        <taxon>Chrysomeloidea</taxon>
        <taxon>Cerambycidae</taxon>
        <taxon>Cerambycinae</taxon>
        <taxon>Callichromatini</taxon>
        <taxon>Aromia</taxon>
    </lineage>
</organism>
<protein>
    <recommendedName>
        <fullName evidence="7">28S ribosomal protein S25, mitochondrial</fullName>
    </recommendedName>
</protein>
<keyword evidence="3" id="KW-0496">Mitochondrion</keyword>
<dbReference type="GO" id="GO:0005739">
    <property type="term" value="C:mitochondrion"/>
    <property type="evidence" value="ECO:0007669"/>
    <property type="project" value="UniProtKB-SubCell"/>
</dbReference>
<evidence type="ECO:0000256" key="1">
    <source>
        <dbReference type="ARBA" id="ARBA00004173"/>
    </source>
</evidence>
<gene>
    <name evidence="5" type="ORF">NQ318_017821</name>
</gene>
<dbReference type="GO" id="GO:0005840">
    <property type="term" value="C:ribosome"/>
    <property type="evidence" value="ECO:0007669"/>
    <property type="project" value="UniProtKB-KW"/>
</dbReference>
<dbReference type="InterPro" id="IPR040049">
    <property type="entry name" value="Ribosomal_mS25/mL61"/>
</dbReference>
<evidence type="ECO:0000256" key="3">
    <source>
        <dbReference type="ARBA" id="ARBA00023128"/>
    </source>
</evidence>
<dbReference type="PANTHER" id="PTHR13274:SF2">
    <property type="entry name" value="SMALL RIBOSOMAL SUBUNIT PROTEIN MS25"/>
    <property type="match status" value="1"/>
</dbReference>
<accession>A0AAV8YEF4</accession>
<comment type="subcellular location">
    <subcellularLocation>
        <location evidence="1">Mitochondrion</location>
    </subcellularLocation>
</comment>
<evidence type="ECO:0000256" key="4">
    <source>
        <dbReference type="ARBA" id="ARBA00023274"/>
    </source>
</evidence>
<evidence type="ECO:0000256" key="2">
    <source>
        <dbReference type="ARBA" id="ARBA00022980"/>
    </source>
</evidence>
<proteinExistence type="predicted"/>
<dbReference type="PANTHER" id="PTHR13274">
    <property type="entry name" value="MITOCHONDRIAL RIBOSOMAL PROTEIN S25"/>
    <property type="match status" value="1"/>
</dbReference>
<reference evidence="5" key="1">
    <citation type="journal article" date="2023" name="Insect Mol. Biol.">
        <title>Genome sequencing provides insights into the evolution of gene families encoding plant cell wall-degrading enzymes in longhorned beetles.</title>
        <authorList>
            <person name="Shin N.R."/>
            <person name="Okamura Y."/>
            <person name="Kirsch R."/>
            <person name="Pauchet Y."/>
        </authorList>
    </citation>
    <scope>NUCLEOTIDE SEQUENCE</scope>
    <source>
        <strain evidence="5">AMC_N1</strain>
    </source>
</reference>
<dbReference type="GO" id="GO:1990904">
    <property type="term" value="C:ribonucleoprotein complex"/>
    <property type="evidence" value="ECO:0007669"/>
    <property type="project" value="UniProtKB-KW"/>
</dbReference>
<dbReference type="GO" id="GO:0003735">
    <property type="term" value="F:structural constituent of ribosome"/>
    <property type="evidence" value="ECO:0007669"/>
    <property type="project" value="InterPro"/>
</dbReference>
<evidence type="ECO:0000313" key="5">
    <source>
        <dbReference type="EMBL" id="KAJ8950096.1"/>
    </source>
</evidence>
<evidence type="ECO:0000313" key="6">
    <source>
        <dbReference type="Proteomes" id="UP001162162"/>
    </source>
</evidence>
<keyword evidence="6" id="KW-1185">Reference proteome</keyword>
<keyword evidence="4" id="KW-0687">Ribonucleoprotein</keyword>
<comment type="caution">
    <text evidence="5">The sequence shown here is derived from an EMBL/GenBank/DDBJ whole genome shotgun (WGS) entry which is preliminary data.</text>
</comment>
<sequence length="99" mass="11261">MTPSPFIRCFYDTGNQMIIDVDNRSKEDIYQHLIEVVGKTKEVLRAEAIAKEKRDNPANFGTLCERHCICEVPGQVPCPGTCPVPKSWRGKYKLYKAES</sequence>
<name>A0AAV8YEF4_9CUCU</name>
<dbReference type="AlphaFoldDB" id="A0AAV8YEF4"/>
<evidence type="ECO:0008006" key="7">
    <source>
        <dbReference type="Google" id="ProtNLM"/>
    </source>
</evidence>